<reference evidence="1" key="1">
    <citation type="submission" date="2020-01" db="EMBL/GenBank/DDBJ databases">
        <authorList>
            <person name="Qin S."/>
        </authorList>
    </citation>
    <scope>NUCLEOTIDE SEQUENCE</scope>
    <source>
        <strain evidence="1">CVir17-16-YZ6g</strain>
        <plasmid evidence="1">p17-15-vir-like</plasmid>
    </source>
</reference>
<protein>
    <submittedName>
        <fullName evidence="1">Uncharacterized protein</fullName>
    </submittedName>
</protein>
<organism evidence="1">
    <name type="scientific">Klebsiella pneumoniae</name>
    <dbReference type="NCBI Taxonomy" id="573"/>
    <lineage>
        <taxon>Bacteria</taxon>
        <taxon>Pseudomonadati</taxon>
        <taxon>Pseudomonadota</taxon>
        <taxon>Gammaproteobacteria</taxon>
        <taxon>Enterobacterales</taxon>
        <taxon>Enterobacteriaceae</taxon>
        <taxon>Klebsiella/Raoultella group</taxon>
        <taxon>Klebsiella</taxon>
        <taxon>Klebsiella pneumoniae complex</taxon>
    </lineage>
</organism>
<geneLocation type="plasmid" evidence="1">
    <name>p17-15-vir-like</name>
</geneLocation>
<proteinExistence type="predicted"/>
<sequence length="40" mass="4548">MTKVRKSASIAFYIHGEHPRCGSFWRMIRSGTAMNVPPIN</sequence>
<dbReference type="AlphaFoldDB" id="A0A8B0SW69"/>
<evidence type="ECO:0000313" key="1">
    <source>
        <dbReference type="EMBL" id="QTX15060.1"/>
    </source>
</evidence>
<accession>A0A8B0SW69</accession>
<name>A0A8B0SW69_KLEPN</name>
<dbReference type="EMBL" id="MN956836">
    <property type="protein sequence ID" value="QTX15060.1"/>
    <property type="molecule type" value="Genomic_DNA"/>
</dbReference>
<keyword evidence="1" id="KW-0614">Plasmid</keyword>